<protein>
    <submittedName>
        <fullName evidence="1">Uncharacterized protein</fullName>
    </submittedName>
</protein>
<dbReference type="AlphaFoldDB" id="A0A1M4E8E3"/>
<reference evidence="1" key="1">
    <citation type="submission" date="2016-04" db="EMBL/GenBank/DDBJ databases">
        <authorList>
            <person name="Evans L.H."/>
            <person name="Alamgir A."/>
            <person name="Owens N."/>
            <person name="Weber N.D."/>
            <person name="Virtaneva K."/>
            <person name="Barbian K."/>
            <person name="Babar A."/>
            <person name="Rosenke K."/>
        </authorList>
    </citation>
    <scope>NUCLEOTIDE SEQUENCE</scope>
    <source>
        <strain evidence="1">Nono1</strain>
    </source>
</reference>
<gene>
    <name evidence="1" type="ORF">BN4615_P4530</name>
</gene>
<organism evidence="1">
    <name type="scientific">Nonomuraea gerenzanensis</name>
    <dbReference type="NCBI Taxonomy" id="93944"/>
    <lineage>
        <taxon>Bacteria</taxon>
        <taxon>Bacillati</taxon>
        <taxon>Actinomycetota</taxon>
        <taxon>Actinomycetes</taxon>
        <taxon>Streptosporangiales</taxon>
        <taxon>Streptosporangiaceae</taxon>
        <taxon>Nonomuraea</taxon>
    </lineage>
</organism>
<accession>A0A1M4E8E3</accession>
<name>A0A1M4E8E3_9ACTN</name>
<proteinExistence type="predicted"/>
<sequence>MGAVDVFLSWLGGARVPRLDLEDTIEEILGSRGEVTGGGSGEIGEHIDIEIFTAGAAAASPEAAGADAEGLLARIAAALAGAVPANASYCVAGDDGRHLLRELLPGYEQPSEQLRAAADGICAGFDQALKAASDGHPPFACHSGMVDGTTVITHLVGRLAVAEARERVRTWADGAATTLIRQPLNLVGATAWEAHYNGVPIVRIPTT</sequence>
<evidence type="ECO:0000313" key="1">
    <source>
        <dbReference type="EMBL" id="SBO95014.1"/>
    </source>
</evidence>
<dbReference type="EMBL" id="LT559118">
    <property type="protein sequence ID" value="SBO95014.1"/>
    <property type="molecule type" value="Genomic_DNA"/>
</dbReference>